<dbReference type="AlphaFoldDB" id="A0A4T0UKM3"/>
<dbReference type="Pfam" id="PF10084">
    <property type="entry name" value="DUF2322"/>
    <property type="match status" value="1"/>
</dbReference>
<dbReference type="OrthoDB" id="7596112at2"/>
<evidence type="ECO:0000313" key="1">
    <source>
        <dbReference type="EMBL" id="TIC79204.1"/>
    </source>
</evidence>
<sequence>MNSFQQQLAALPACEHLAAVELADPQGRVLARIENAPGSAGSLRVYHALATRFGAITPEAAEAGLAIFAEHTAHAQGHPGSHPNIDRLLAVVSGELPVLTVCEVAR</sequence>
<accession>A0A4T0UKM3</accession>
<protein>
    <submittedName>
        <fullName evidence="1">DUF2322 family protein</fullName>
    </submittedName>
</protein>
<evidence type="ECO:0000313" key="2">
    <source>
        <dbReference type="Proteomes" id="UP000308891"/>
    </source>
</evidence>
<name>A0A4T0UKM3_9NEIS</name>
<reference evidence="1 2" key="1">
    <citation type="submission" date="2019-04" db="EMBL/GenBank/DDBJ databases">
        <title>Crenobacter sp. nov.</title>
        <authorList>
            <person name="Shi S."/>
        </authorList>
    </citation>
    <scope>NUCLEOTIDE SEQUENCE [LARGE SCALE GENOMIC DNA]</scope>
    <source>
        <strain evidence="1 2">GY 70310</strain>
    </source>
</reference>
<keyword evidence="2" id="KW-1185">Reference proteome</keyword>
<dbReference type="EMBL" id="STGJ01000018">
    <property type="protein sequence ID" value="TIC79204.1"/>
    <property type="molecule type" value="Genomic_DNA"/>
</dbReference>
<dbReference type="Proteomes" id="UP000308891">
    <property type="component" value="Unassembled WGS sequence"/>
</dbReference>
<dbReference type="PIRSF" id="PIRSF019302">
    <property type="entry name" value="UCP019302"/>
    <property type="match status" value="1"/>
</dbReference>
<dbReference type="RefSeq" id="WP_136555189.1">
    <property type="nucleotide sequence ID" value="NZ_STGJ01000018.1"/>
</dbReference>
<comment type="caution">
    <text evidence="1">The sequence shown here is derived from an EMBL/GenBank/DDBJ whole genome shotgun (WGS) entry which is preliminary data.</text>
</comment>
<organism evidence="1 2">
    <name type="scientific">Crenobacter intestini</name>
    <dbReference type="NCBI Taxonomy" id="2563443"/>
    <lineage>
        <taxon>Bacteria</taxon>
        <taxon>Pseudomonadati</taxon>
        <taxon>Pseudomonadota</taxon>
        <taxon>Betaproteobacteria</taxon>
        <taxon>Neisseriales</taxon>
        <taxon>Neisseriaceae</taxon>
        <taxon>Crenobacter</taxon>
    </lineage>
</organism>
<proteinExistence type="predicted"/>
<dbReference type="InterPro" id="IPR016755">
    <property type="entry name" value="UCP019302"/>
</dbReference>
<gene>
    <name evidence="1" type="ORF">E5K04_13970</name>
</gene>